<evidence type="ECO:0000313" key="2">
    <source>
        <dbReference type="EMBL" id="GBL94887.1"/>
    </source>
</evidence>
<keyword evidence="3" id="KW-1185">Reference proteome</keyword>
<feature type="region of interest" description="Disordered" evidence="1">
    <location>
        <begin position="1"/>
        <end position="49"/>
    </location>
</feature>
<gene>
    <name evidence="2" type="ORF">AVEN_188083_1</name>
</gene>
<evidence type="ECO:0000313" key="3">
    <source>
        <dbReference type="Proteomes" id="UP000499080"/>
    </source>
</evidence>
<dbReference type="EMBL" id="BGPR01084309">
    <property type="protein sequence ID" value="GBL94887.1"/>
    <property type="molecule type" value="Genomic_DNA"/>
</dbReference>
<dbReference type="AlphaFoldDB" id="A0A4Y2BTC1"/>
<accession>A0A4Y2BTC1</accession>
<comment type="caution">
    <text evidence="2">The sequence shown here is derived from an EMBL/GenBank/DDBJ whole genome shotgun (WGS) entry which is preliminary data.</text>
</comment>
<reference evidence="2 3" key="1">
    <citation type="journal article" date="2019" name="Sci. Rep.">
        <title>Orb-weaving spider Araneus ventricosus genome elucidates the spidroin gene catalogue.</title>
        <authorList>
            <person name="Kono N."/>
            <person name="Nakamura H."/>
            <person name="Ohtoshi R."/>
            <person name="Moran D.A.P."/>
            <person name="Shinohara A."/>
            <person name="Yoshida Y."/>
            <person name="Fujiwara M."/>
            <person name="Mori M."/>
            <person name="Tomita M."/>
            <person name="Arakawa K."/>
        </authorList>
    </citation>
    <scope>NUCLEOTIDE SEQUENCE [LARGE SCALE GENOMIC DNA]</scope>
</reference>
<feature type="non-terminal residue" evidence="2">
    <location>
        <position position="49"/>
    </location>
</feature>
<evidence type="ECO:0000256" key="1">
    <source>
        <dbReference type="SAM" id="MobiDB-lite"/>
    </source>
</evidence>
<proteinExistence type="predicted"/>
<protein>
    <submittedName>
        <fullName evidence="2">Uncharacterized protein</fullName>
    </submittedName>
</protein>
<name>A0A4Y2BTC1_ARAVE</name>
<sequence length="49" mass="5451">MDRTPPHGTILQPLQQPHQLDGHGTLAKNINTTEYPRTRSQDGSLSVGW</sequence>
<organism evidence="2 3">
    <name type="scientific">Araneus ventricosus</name>
    <name type="common">Orbweaver spider</name>
    <name type="synonym">Epeira ventricosa</name>
    <dbReference type="NCBI Taxonomy" id="182803"/>
    <lineage>
        <taxon>Eukaryota</taxon>
        <taxon>Metazoa</taxon>
        <taxon>Ecdysozoa</taxon>
        <taxon>Arthropoda</taxon>
        <taxon>Chelicerata</taxon>
        <taxon>Arachnida</taxon>
        <taxon>Araneae</taxon>
        <taxon>Araneomorphae</taxon>
        <taxon>Entelegynae</taxon>
        <taxon>Araneoidea</taxon>
        <taxon>Araneidae</taxon>
        <taxon>Araneus</taxon>
    </lineage>
</organism>
<dbReference type="Proteomes" id="UP000499080">
    <property type="component" value="Unassembled WGS sequence"/>
</dbReference>